<keyword evidence="1 2" id="KW-0175">Coiled coil</keyword>
<protein>
    <recommendedName>
        <fullName evidence="2">Protein Thf1</fullName>
    </recommendedName>
</protein>
<proteinExistence type="inferred from homology"/>
<dbReference type="GO" id="GO:0030096">
    <property type="term" value="C:plasma membrane-derived thylakoid photosystem II"/>
    <property type="evidence" value="ECO:0007669"/>
    <property type="project" value="TreeGrafter"/>
</dbReference>
<evidence type="ECO:0000256" key="2">
    <source>
        <dbReference type="HAMAP-Rule" id="MF_01843"/>
    </source>
</evidence>
<feature type="compositionally biased region" description="Polar residues" evidence="3">
    <location>
        <begin position="233"/>
        <end position="245"/>
    </location>
</feature>
<keyword evidence="5" id="KW-1185">Reference proteome</keyword>
<comment type="similarity">
    <text evidence="2">Belongs to the THF1 family.</text>
</comment>
<organism evidence="4 5">
    <name type="scientific">Pseudocalidococcus azoricus BACA0444</name>
    <dbReference type="NCBI Taxonomy" id="2918990"/>
    <lineage>
        <taxon>Bacteria</taxon>
        <taxon>Bacillati</taxon>
        <taxon>Cyanobacteriota</taxon>
        <taxon>Cyanophyceae</taxon>
        <taxon>Acaryochloridales</taxon>
        <taxon>Thermosynechococcaceae</taxon>
        <taxon>Pseudocalidococcus</taxon>
        <taxon>Pseudocalidococcus azoricus</taxon>
    </lineage>
</organism>
<comment type="caution">
    <text evidence="4">The sequence shown here is derived from an EMBL/GenBank/DDBJ whole genome shotgun (WGS) entry which is preliminary data.</text>
</comment>
<evidence type="ECO:0000256" key="1">
    <source>
        <dbReference type="ARBA" id="ARBA00023054"/>
    </source>
</evidence>
<dbReference type="NCBIfam" id="TIGR03060">
    <property type="entry name" value="PS_II_psb29"/>
    <property type="match status" value="1"/>
</dbReference>
<dbReference type="PANTHER" id="PTHR34793:SF1">
    <property type="entry name" value="PROTEIN THYLAKOID FORMATION 1, CHLOROPLASTIC"/>
    <property type="match status" value="1"/>
</dbReference>
<sequence length="245" mass="27624">MQITRTVSDTKKAFYAAHTRPIHSIFRRFVEELLVEVHLLRVNTNFVYSPLLALGIVTAYNHFMSGYRPETDRNSIFTSFAIAEEFDPQQLQADASRWEELAGLELGELQTRLQAWISEGGDPWHNSLRDAVNNPQTKYSRLQAIGLYHLLEQAAGNLTQELTTLEASLEQLSPVVNLPVDKVKKDLELYRSNLDKMIQAQKIMAELVEVERKRREQAANEANAPTPPASESLTNPESTSAEASS</sequence>
<feature type="region of interest" description="Disordered" evidence="3">
    <location>
        <begin position="213"/>
        <end position="245"/>
    </location>
</feature>
<gene>
    <name evidence="4" type="primary">psb29</name>
    <name evidence="2" type="synonym">thf1</name>
    <name evidence="4" type="ORF">RIF25_14565</name>
</gene>
<feature type="compositionally biased region" description="Low complexity" evidence="3">
    <location>
        <begin position="219"/>
        <end position="232"/>
    </location>
</feature>
<dbReference type="InterPro" id="IPR017499">
    <property type="entry name" value="Thf1"/>
</dbReference>
<dbReference type="Pfam" id="PF11264">
    <property type="entry name" value="ThylakoidFormat"/>
    <property type="match status" value="1"/>
</dbReference>
<dbReference type="GO" id="GO:0010207">
    <property type="term" value="P:photosystem II assembly"/>
    <property type="evidence" value="ECO:0007669"/>
    <property type="project" value="InterPro"/>
</dbReference>
<dbReference type="PANTHER" id="PTHR34793">
    <property type="entry name" value="PROTEIN THYLAKOID FORMATION 1, CHLOROPLASTIC"/>
    <property type="match status" value="1"/>
</dbReference>
<dbReference type="Proteomes" id="UP001268256">
    <property type="component" value="Unassembled WGS sequence"/>
</dbReference>
<comment type="function">
    <text evidence="2">May be involved in photosynthetic membrane biogenesis.</text>
</comment>
<evidence type="ECO:0000256" key="3">
    <source>
        <dbReference type="SAM" id="MobiDB-lite"/>
    </source>
</evidence>
<dbReference type="AlphaFoldDB" id="A0AAE4FVG6"/>
<name>A0AAE4FVG6_9CYAN</name>
<evidence type="ECO:0000313" key="4">
    <source>
        <dbReference type="EMBL" id="MDS3862022.1"/>
    </source>
</evidence>
<accession>A0AAE4FVG6</accession>
<dbReference type="HAMAP" id="MF_01843">
    <property type="entry name" value="Thf1"/>
    <property type="match status" value="1"/>
</dbReference>
<reference evidence="5" key="1">
    <citation type="submission" date="2023-07" db="EMBL/GenBank/DDBJ databases">
        <authorList>
            <person name="Luz R."/>
            <person name="Cordeiro R."/>
            <person name="Fonseca A."/>
            <person name="Goncalves V."/>
        </authorList>
    </citation>
    <scope>NUCLEOTIDE SEQUENCE [LARGE SCALE GENOMIC DNA]</scope>
    <source>
        <strain evidence="5">BACA0444</strain>
    </source>
</reference>
<dbReference type="EMBL" id="JAVMIP010000020">
    <property type="protein sequence ID" value="MDS3862022.1"/>
    <property type="molecule type" value="Genomic_DNA"/>
</dbReference>
<evidence type="ECO:0000313" key="5">
    <source>
        <dbReference type="Proteomes" id="UP001268256"/>
    </source>
</evidence>